<protein>
    <submittedName>
        <fullName evidence="9">Paraquat-inducible protein B</fullName>
    </submittedName>
</protein>
<dbReference type="eggNOG" id="COG1463">
    <property type="taxonomic scope" value="Bacteria"/>
</dbReference>
<dbReference type="PANTHER" id="PTHR30462:SF2">
    <property type="entry name" value="INTERMEMBRANE TRANSPORT PROTEIN PQIB"/>
    <property type="match status" value="1"/>
</dbReference>
<dbReference type="AlphaFoldDB" id="K6XBP4"/>
<comment type="caution">
    <text evidence="9">The sequence shown here is derived from an EMBL/GenBank/DDBJ whole genome shotgun (WGS) entry which is preliminary data.</text>
</comment>
<dbReference type="RefSeq" id="WP_007617450.1">
    <property type="nucleotide sequence ID" value="NZ_BAEO01000013.1"/>
</dbReference>
<dbReference type="PANTHER" id="PTHR30462">
    <property type="entry name" value="INTERMEMBRANE TRANSPORT PROTEIN PQIB-RELATED"/>
    <property type="match status" value="1"/>
</dbReference>
<keyword evidence="3" id="KW-0997">Cell inner membrane</keyword>
<dbReference type="EMBL" id="BAEO01000013">
    <property type="protein sequence ID" value="GAC18054.1"/>
    <property type="molecule type" value="Genomic_DNA"/>
</dbReference>
<evidence type="ECO:0000313" key="9">
    <source>
        <dbReference type="EMBL" id="GAC18054.1"/>
    </source>
</evidence>
<gene>
    <name evidence="9" type="primary">pqiB</name>
    <name evidence="9" type="ORF">GARC_1073</name>
</gene>
<feature type="transmembrane region" description="Helical" evidence="7">
    <location>
        <begin position="25"/>
        <end position="44"/>
    </location>
</feature>
<reference evidence="9 10" key="1">
    <citation type="journal article" date="2017" name="Antonie Van Leeuwenhoek">
        <title>Rhizobium rhizosphaerae sp. nov., a novel species isolated from rice rhizosphere.</title>
        <authorList>
            <person name="Zhao J.J."/>
            <person name="Zhang J."/>
            <person name="Zhang R.J."/>
            <person name="Zhang C.W."/>
            <person name="Yin H.Q."/>
            <person name="Zhang X.X."/>
        </authorList>
    </citation>
    <scope>NUCLEOTIDE SEQUENCE [LARGE SCALE GENOMIC DNA]</scope>
    <source>
        <strain evidence="9 10">BSs20135</strain>
    </source>
</reference>
<evidence type="ECO:0000256" key="3">
    <source>
        <dbReference type="ARBA" id="ARBA00022519"/>
    </source>
</evidence>
<proteinExistence type="predicted"/>
<dbReference type="GO" id="GO:0005886">
    <property type="term" value="C:plasma membrane"/>
    <property type="evidence" value="ECO:0007669"/>
    <property type="project" value="UniProtKB-SubCell"/>
</dbReference>
<name>K6XBP4_9ALTE</name>
<evidence type="ECO:0000256" key="5">
    <source>
        <dbReference type="ARBA" id="ARBA00022989"/>
    </source>
</evidence>
<evidence type="ECO:0000256" key="7">
    <source>
        <dbReference type="SAM" id="Phobius"/>
    </source>
</evidence>
<evidence type="ECO:0000313" key="10">
    <source>
        <dbReference type="Proteomes" id="UP000006327"/>
    </source>
</evidence>
<sequence length="560" mass="61538">MSKEQQPPTLPEEALVKPVRTVSKIWLVPIVALFIGVWMVYYQWSNQGQLITLQFKTANGLEAGKTKIKTRDVDIGLVRDIELSEDLSGVVVTVRMHKKVAPILHSDNQFWIVSPSVSLNGISGLGTILSGPYINMAPGIDKQMSEDFVALEAPPVTPAGTPGLHVTLNSESEFAYKKGDPVIYKGIKVGEFEDIHFNFKERIVYYNTFIEAPYHKLITSNTTFWDISGVQMELGASGVKVSTGSLETLLTNGVTFGIPEGMPVGEQINGRSFFDIHPSYASASEERFKLSAEYVILVKDTIRGLQVGAPVEYRGLIIGKVLAINSLDTTQEDLLEQGYDIPVVISIQPGRVQQPDNAIGLAFIRKQTSLWIEQGLRATLKTGNLLTGALFVDLQHYPDAPPLKSQRQMGYEVIPTITGEFSEITSKVTAILDNINEIKLKEISENANTMLSQISQSAQALQATASSVERLLNTVQEDKISSTLTNTLENISNLTQDYSADSETYKELNHTMQSLQGTLKELQPLLMQLNSKPNSLIFTNGNGPRLIPKAKANSKDGAIN</sequence>
<dbReference type="InterPro" id="IPR051800">
    <property type="entry name" value="PqiA-PqiB_transport"/>
</dbReference>
<dbReference type="Pfam" id="PF02470">
    <property type="entry name" value="MlaD"/>
    <property type="match status" value="2"/>
</dbReference>
<evidence type="ECO:0000259" key="8">
    <source>
        <dbReference type="Pfam" id="PF02470"/>
    </source>
</evidence>
<organism evidence="9 10">
    <name type="scientific">Paraglaciecola arctica BSs20135</name>
    <dbReference type="NCBI Taxonomy" id="493475"/>
    <lineage>
        <taxon>Bacteria</taxon>
        <taxon>Pseudomonadati</taxon>
        <taxon>Pseudomonadota</taxon>
        <taxon>Gammaproteobacteria</taxon>
        <taxon>Alteromonadales</taxon>
        <taxon>Alteromonadaceae</taxon>
        <taxon>Paraglaciecola</taxon>
    </lineage>
</organism>
<evidence type="ECO:0000256" key="2">
    <source>
        <dbReference type="ARBA" id="ARBA00022475"/>
    </source>
</evidence>
<feature type="domain" description="Mce/MlaD" evidence="8">
    <location>
        <begin position="48"/>
        <end position="139"/>
    </location>
</feature>
<keyword evidence="10" id="KW-1185">Reference proteome</keyword>
<keyword evidence="4 7" id="KW-0812">Transmembrane</keyword>
<dbReference type="InterPro" id="IPR003399">
    <property type="entry name" value="Mce/MlaD"/>
</dbReference>
<dbReference type="OrthoDB" id="9806984at2"/>
<feature type="domain" description="Mce/MlaD" evidence="8">
    <location>
        <begin position="300"/>
        <end position="395"/>
    </location>
</feature>
<dbReference type="Proteomes" id="UP000006327">
    <property type="component" value="Unassembled WGS sequence"/>
</dbReference>
<evidence type="ECO:0000256" key="6">
    <source>
        <dbReference type="ARBA" id="ARBA00023136"/>
    </source>
</evidence>
<evidence type="ECO:0000256" key="4">
    <source>
        <dbReference type="ARBA" id="ARBA00022692"/>
    </source>
</evidence>
<dbReference type="NCBIfam" id="NF008070">
    <property type="entry name" value="PRK10807.1"/>
    <property type="match status" value="1"/>
</dbReference>
<evidence type="ECO:0000256" key="1">
    <source>
        <dbReference type="ARBA" id="ARBA00004533"/>
    </source>
</evidence>
<keyword evidence="5 7" id="KW-1133">Transmembrane helix</keyword>
<keyword evidence="2" id="KW-1003">Cell membrane</keyword>
<dbReference type="eggNOG" id="COG3008">
    <property type="taxonomic scope" value="Bacteria"/>
</dbReference>
<dbReference type="STRING" id="493475.GARC_1073"/>
<accession>K6XBP4</accession>
<comment type="subcellular location">
    <subcellularLocation>
        <location evidence="1">Cell inner membrane</location>
    </subcellularLocation>
</comment>
<keyword evidence="6 7" id="KW-0472">Membrane</keyword>